<dbReference type="AlphaFoldDB" id="A0A0F9B1E7"/>
<name>A0A0F9B1E7_9ZZZZ</name>
<protein>
    <submittedName>
        <fullName evidence="2">Uncharacterized protein</fullName>
    </submittedName>
</protein>
<evidence type="ECO:0000256" key="1">
    <source>
        <dbReference type="SAM" id="MobiDB-lite"/>
    </source>
</evidence>
<sequence>MTKKYSQTERGKEARRRAVKRYRRTTRGKENKQRTSRKYNLLYPEKRRAHATVSYALSIGRMIRPDNCESCFKECKPEAHHEDYSKPLEVDWLCMECHITQGVKV</sequence>
<evidence type="ECO:0000313" key="2">
    <source>
        <dbReference type="EMBL" id="KKL15480.1"/>
    </source>
</evidence>
<feature type="compositionally biased region" description="Basic and acidic residues" evidence="1">
    <location>
        <begin position="1"/>
        <end position="12"/>
    </location>
</feature>
<accession>A0A0F9B1E7</accession>
<feature type="region of interest" description="Disordered" evidence="1">
    <location>
        <begin position="1"/>
        <end position="35"/>
    </location>
</feature>
<comment type="caution">
    <text evidence="2">The sequence shown here is derived from an EMBL/GenBank/DDBJ whole genome shotgun (WGS) entry which is preliminary data.</text>
</comment>
<feature type="compositionally biased region" description="Basic residues" evidence="1">
    <location>
        <begin position="13"/>
        <end position="26"/>
    </location>
</feature>
<reference evidence="2" key="1">
    <citation type="journal article" date="2015" name="Nature">
        <title>Complex archaea that bridge the gap between prokaryotes and eukaryotes.</title>
        <authorList>
            <person name="Spang A."/>
            <person name="Saw J.H."/>
            <person name="Jorgensen S.L."/>
            <person name="Zaremba-Niedzwiedzka K."/>
            <person name="Martijn J."/>
            <person name="Lind A.E."/>
            <person name="van Eijk R."/>
            <person name="Schleper C."/>
            <person name="Guy L."/>
            <person name="Ettema T.J."/>
        </authorList>
    </citation>
    <scope>NUCLEOTIDE SEQUENCE</scope>
</reference>
<organism evidence="2">
    <name type="scientific">marine sediment metagenome</name>
    <dbReference type="NCBI Taxonomy" id="412755"/>
    <lineage>
        <taxon>unclassified sequences</taxon>
        <taxon>metagenomes</taxon>
        <taxon>ecological metagenomes</taxon>
    </lineage>
</organism>
<gene>
    <name evidence="2" type="ORF">LCGC14_2505170</name>
</gene>
<proteinExistence type="predicted"/>
<dbReference type="EMBL" id="LAZR01040051">
    <property type="protein sequence ID" value="KKL15480.1"/>
    <property type="molecule type" value="Genomic_DNA"/>
</dbReference>